<comment type="catalytic activity">
    <reaction evidence="9">
        <text>5,6-dihydrouridine(20a) in tRNA + NAD(+) = uridine(20a) in tRNA + NADH + H(+)</text>
        <dbReference type="Rhea" id="RHEA:53348"/>
        <dbReference type="Rhea" id="RHEA-COMP:13535"/>
        <dbReference type="Rhea" id="RHEA-COMP:13536"/>
        <dbReference type="ChEBI" id="CHEBI:15378"/>
        <dbReference type="ChEBI" id="CHEBI:57540"/>
        <dbReference type="ChEBI" id="CHEBI:57945"/>
        <dbReference type="ChEBI" id="CHEBI:65315"/>
        <dbReference type="ChEBI" id="CHEBI:74443"/>
    </reaction>
</comment>
<keyword evidence="7 9" id="KW-0694">RNA-binding</keyword>
<dbReference type="Gene3D" id="3.20.20.70">
    <property type="entry name" value="Aldolase class I"/>
    <property type="match status" value="1"/>
</dbReference>
<evidence type="ECO:0000313" key="14">
    <source>
        <dbReference type="EMBL" id="SDI30794.1"/>
    </source>
</evidence>
<evidence type="ECO:0000256" key="1">
    <source>
        <dbReference type="ARBA" id="ARBA00001917"/>
    </source>
</evidence>
<evidence type="ECO:0000313" key="15">
    <source>
        <dbReference type="Proteomes" id="UP000183255"/>
    </source>
</evidence>
<dbReference type="InterPro" id="IPR018517">
    <property type="entry name" value="tRNA_hU_synthase_CS"/>
</dbReference>
<dbReference type="RefSeq" id="WP_207638311.1">
    <property type="nucleotide sequence ID" value="NZ_FNDZ01000002.1"/>
</dbReference>
<gene>
    <name evidence="14" type="ORF">SAMN05421804_10215</name>
</gene>
<keyword evidence="8 9" id="KW-0560">Oxidoreductase</keyword>
<comment type="similarity">
    <text evidence="10">Belongs to the dus family.</text>
</comment>
<proteinExistence type="inferred from homology"/>
<organism evidence="14 15">
    <name type="scientific">Proteiniclasticum ruminis</name>
    <dbReference type="NCBI Taxonomy" id="398199"/>
    <lineage>
        <taxon>Bacteria</taxon>
        <taxon>Bacillati</taxon>
        <taxon>Bacillota</taxon>
        <taxon>Clostridia</taxon>
        <taxon>Eubacteriales</taxon>
        <taxon>Clostridiaceae</taxon>
        <taxon>Proteiniclasticum</taxon>
    </lineage>
</organism>
<reference evidence="14 15" key="1">
    <citation type="submission" date="2016-10" db="EMBL/GenBank/DDBJ databases">
        <authorList>
            <person name="de Groot N.N."/>
        </authorList>
    </citation>
    <scope>NUCLEOTIDE SEQUENCE [LARGE SCALE GENOMIC DNA]</scope>
    <source>
        <strain evidence="14 15">CGMCC 1.5058</strain>
    </source>
</reference>
<keyword evidence="5 9" id="KW-0819">tRNA processing</keyword>
<feature type="active site" description="Proton donor" evidence="9 11">
    <location>
        <position position="108"/>
    </location>
</feature>
<feature type="site" description="Interacts with tRNA" evidence="9">
    <location>
        <position position="206"/>
    </location>
</feature>
<evidence type="ECO:0000256" key="3">
    <source>
        <dbReference type="ARBA" id="ARBA00022630"/>
    </source>
</evidence>
<dbReference type="InterPro" id="IPR004653">
    <property type="entry name" value="DusA"/>
</dbReference>
<feature type="binding site" evidence="9 12">
    <location>
        <position position="147"/>
    </location>
    <ligand>
        <name>FMN</name>
        <dbReference type="ChEBI" id="CHEBI:58210"/>
    </ligand>
</feature>
<dbReference type="InterPro" id="IPR001269">
    <property type="entry name" value="DUS_fam"/>
</dbReference>
<dbReference type="EMBL" id="FNDZ01000002">
    <property type="protein sequence ID" value="SDI30794.1"/>
    <property type="molecule type" value="Genomic_DNA"/>
</dbReference>
<dbReference type="Proteomes" id="UP000183255">
    <property type="component" value="Unassembled WGS sequence"/>
</dbReference>
<dbReference type="PANTHER" id="PTHR42907:SF1">
    <property type="entry name" value="FMN-LINKED OXIDOREDUCTASES SUPERFAMILY PROTEIN"/>
    <property type="match status" value="1"/>
</dbReference>
<feature type="binding site" evidence="9 12">
    <location>
        <begin position="231"/>
        <end position="233"/>
    </location>
    <ligand>
        <name>FMN</name>
        <dbReference type="ChEBI" id="CHEBI:58210"/>
    </ligand>
</feature>
<comment type="catalytic activity">
    <reaction evidence="9">
        <text>5,6-dihydrouridine(20) in tRNA + NADP(+) = uridine(20) in tRNA + NADPH + H(+)</text>
        <dbReference type="Rhea" id="RHEA:53336"/>
        <dbReference type="Rhea" id="RHEA-COMP:13533"/>
        <dbReference type="Rhea" id="RHEA-COMP:13534"/>
        <dbReference type="ChEBI" id="CHEBI:15378"/>
        <dbReference type="ChEBI" id="CHEBI:57783"/>
        <dbReference type="ChEBI" id="CHEBI:58349"/>
        <dbReference type="ChEBI" id="CHEBI:65315"/>
        <dbReference type="ChEBI" id="CHEBI:74443"/>
        <dbReference type="EC" id="1.3.1.91"/>
    </reaction>
</comment>
<evidence type="ECO:0000256" key="8">
    <source>
        <dbReference type="ARBA" id="ARBA00023002"/>
    </source>
</evidence>
<name>A0A1G8JHP2_9CLOT</name>
<dbReference type="GO" id="GO:0050660">
    <property type="term" value="F:flavin adenine dinucleotide binding"/>
    <property type="evidence" value="ECO:0007669"/>
    <property type="project" value="InterPro"/>
</dbReference>
<keyword evidence="6 9" id="KW-0521">NADP</keyword>
<comment type="catalytic activity">
    <reaction evidence="9">
        <text>5,6-dihydrouridine(20) in tRNA + NAD(+) = uridine(20) in tRNA + NADH + H(+)</text>
        <dbReference type="Rhea" id="RHEA:53340"/>
        <dbReference type="Rhea" id="RHEA-COMP:13533"/>
        <dbReference type="Rhea" id="RHEA-COMP:13534"/>
        <dbReference type="ChEBI" id="CHEBI:15378"/>
        <dbReference type="ChEBI" id="CHEBI:57540"/>
        <dbReference type="ChEBI" id="CHEBI:57945"/>
        <dbReference type="ChEBI" id="CHEBI:65315"/>
        <dbReference type="ChEBI" id="CHEBI:74443"/>
        <dbReference type="EC" id="1.3.1.91"/>
    </reaction>
</comment>
<dbReference type="PROSITE" id="PS01136">
    <property type="entry name" value="UPF0034"/>
    <property type="match status" value="1"/>
</dbReference>
<dbReference type="GO" id="GO:0010181">
    <property type="term" value="F:FMN binding"/>
    <property type="evidence" value="ECO:0007669"/>
    <property type="project" value="UniProtKB-UniRule"/>
</dbReference>
<evidence type="ECO:0000256" key="5">
    <source>
        <dbReference type="ARBA" id="ARBA00022694"/>
    </source>
</evidence>
<feature type="domain" description="DUS-like FMN-binding" evidence="13">
    <location>
        <begin position="23"/>
        <end position="342"/>
    </location>
</feature>
<evidence type="ECO:0000256" key="12">
    <source>
        <dbReference type="PIRSR" id="PIRSR006621-2"/>
    </source>
</evidence>
<evidence type="ECO:0000256" key="11">
    <source>
        <dbReference type="PIRSR" id="PIRSR006621-1"/>
    </source>
</evidence>
<keyword evidence="2 9" id="KW-0820">tRNA-binding</keyword>
<feature type="binding site" evidence="9 12">
    <location>
        <position position="78"/>
    </location>
    <ligand>
        <name>FMN</name>
        <dbReference type="ChEBI" id="CHEBI:58210"/>
    </ligand>
</feature>
<feature type="site" description="Interacts with tRNA" evidence="9">
    <location>
        <position position="105"/>
    </location>
</feature>
<keyword evidence="4 9" id="KW-0288">FMN</keyword>
<feature type="site" description="Interacts with tRNA; defines subfamily-specific binding signature" evidence="9">
    <location>
        <position position="203"/>
    </location>
</feature>
<dbReference type="InterPro" id="IPR013785">
    <property type="entry name" value="Aldolase_TIM"/>
</dbReference>
<comment type="caution">
    <text evidence="9">Lacks conserved residue(s) required for the propagation of feature annotation.</text>
</comment>
<sequence length="357" mass="40500">MEEDINSMDNIKESFSIVQRISIAPMIDVTDRHFRYFTRLLTKKAMLYTEMITSNAILHGDRKKLLDFSPLEKPITLQIAGSDPKEIAEAIKIAEDWDYDEINLNAGCPSDRVSGNDMGASLMAYPDLVAEILSEVRKATKKPVTVKCRIGIDGTSVLPESLPRVILDQYEDLSYFVKTLKDQGTEHFIIHARIAILAGLSPKDNREIPPLRYEDVYRIKKEFPDLFVEINGGIRTEEQIKSHLRQVDGVMIGRAAYENAYLLSKVDALLPGETSSSPTRREVIENFLPYVTQFGEDKRTAHHALKNTLGLFHERPGSRLWRQLVSSSLHPDLTAEDVLRKALRELPTESLDETTLY</sequence>
<accession>A0A1G8JHP2</accession>
<feature type="binding site" evidence="9 12">
    <location>
        <position position="191"/>
    </location>
    <ligand>
        <name>FMN</name>
        <dbReference type="ChEBI" id="CHEBI:58210"/>
    </ligand>
</feature>
<comment type="similarity">
    <text evidence="9">Belongs to the Dus family. DusA subfamily.</text>
</comment>
<dbReference type="GO" id="GO:0102264">
    <property type="term" value="F:tRNA-dihydrouridine20 synthase activity"/>
    <property type="evidence" value="ECO:0007669"/>
    <property type="project" value="UniProtKB-EC"/>
</dbReference>
<dbReference type="Pfam" id="PF01207">
    <property type="entry name" value="Dus"/>
    <property type="match status" value="1"/>
</dbReference>
<evidence type="ECO:0000256" key="4">
    <source>
        <dbReference type="ARBA" id="ARBA00022643"/>
    </source>
</evidence>
<evidence type="ECO:0000256" key="7">
    <source>
        <dbReference type="ARBA" id="ARBA00022884"/>
    </source>
</evidence>
<dbReference type="EC" id="1.3.1.91" evidence="9"/>
<evidence type="ECO:0000259" key="13">
    <source>
        <dbReference type="Pfam" id="PF01207"/>
    </source>
</evidence>
<feature type="binding site" evidence="9 12">
    <location>
        <begin position="253"/>
        <end position="254"/>
    </location>
    <ligand>
        <name>FMN</name>
        <dbReference type="ChEBI" id="CHEBI:58210"/>
    </ligand>
</feature>
<evidence type="ECO:0000256" key="6">
    <source>
        <dbReference type="ARBA" id="ARBA00022857"/>
    </source>
</evidence>
<dbReference type="NCBIfam" id="TIGR00742">
    <property type="entry name" value="yjbN"/>
    <property type="match status" value="1"/>
</dbReference>
<feature type="site" description="Interacts with tRNA; defines subfamily-specific binding signature" evidence="9">
    <location>
        <position position="322"/>
    </location>
</feature>
<dbReference type="InterPro" id="IPR035587">
    <property type="entry name" value="DUS-like_FMN-bd"/>
</dbReference>
<dbReference type="CDD" id="cd02801">
    <property type="entry name" value="DUS_like_FMN"/>
    <property type="match status" value="1"/>
</dbReference>
<evidence type="ECO:0000256" key="10">
    <source>
        <dbReference type="PIRNR" id="PIRNR006621"/>
    </source>
</evidence>
<keyword evidence="12" id="KW-0547">Nucleotide-binding</keyword>
<protein>
    <recommendedName>
        <fullName evidence="9">tRNA-dihydrouridine(20/20a) synthase</fullName>
        <ecNumber evidence="9">1.3.1.91</ecNumber>
    </recommendedName>
    <alternativeName>
        <fullName evidence="9">DusA-like U20-specific dihydrouridine synthase</fullName>
        <shortName evidence="9">U20-specific Dus</shortName>
    </alternativeName>
</protein>
<comment type="cofactor">
    <cofactor evidence="1 9 10 12">
        <name>FMN</name>
        <dbReference type="ChEBI" id="CHEBI:58210"/>
    </cofactor>
</comment>
<dbReference type="GO" id="GO:0000049">
    <property type="term" value="F:tRNA binding"/>
    <property type="evidence" value="ECO:0007669"/>
    <property type="project" value="UniProtKB-UniRule"/>
</dbReference>
<keyword evidence="3 9" id="KW-0285">Flavoprotein</keyword>
<dbReference type="PANTHER" id="PTHR42907">
    <property type="entry name" value="FMN-LINKED OXIDOREDUCTASES SUPERFAMILY PROTEIN"/>
    <property type="match status" value="1"/>
</dbReference>
<dbReference type="SUPFAM" id="SSF51395">
    <property type="entry name" value="FMN-linked oxidoreductases"/>
    <property type="match status" value="1"/>
</dbReference>
<dbReference type="HAMAP" id="MF_02041">
    <property type="entry name" value="DusA_subfam"/>
    <property type="match status" value="1"/>
</dbReference>
<dbReference type="PIRSF" id="PIRSF006621">
    <property type="entry name" value="Dus"/>
    <property type="match status" value="1"/>
</dbReference>
<dbReference type="AlphaFoldDB" id="A0A1G8JHP2"/>
<dbReference type="Gene3D" id="1.20.120.1460">
    <property type="match status" value="1"/>
</dbReference>
<evidence type="ECO:0000256" key="2">
    <source>
        <dbReference type="ARBA" id="ARBA00022555"/>
    </source>
</evidence>
<dbReference type="NCBIfam" id="NF008774">
    <property type="entry name" value="PRK11815.1"/>
    <property type="match status" value="1"/>
</dbReference>
<comment type="function">
    <text evidence="9">Catalyzes the synthesis of 5,6-dihydrouridine (D), a modified base found in the D-loop of most tRNAs, via the reduction of the C5-C6 double bond in target uridines. Specifically modifies U20 and U20a in tRNAs.</text>
</comment>
<dbReference type="GO" id="GO:0102266">
    <property type="term" value="F:tRNA-dihydrouridine20a synthase activity"/>
    <property type="evidence" value="ECO:0007669"/>
    <property type="project" value="RHEA"/>
</dbReference>
<feature type="site" description="Interacts with tRNA; defines subfamily-specific binding signature" evidence="9">
    <location>
        <position position="319"/>
    </location>
</feature>
<comment type="catalytic activity">
    <reaction evidence="9">
        <text>5,6-dihydrouridine(20a) in tRNA + NADP(+) = uridine(20a) in tRNA + NADPH + H(+)</text>
        <dbReference type="Rhea" id="RHEA:53344"/>
        <dbReference type="Rhea" id="RHEA-COMP:13535"/>
        <dbReference type="Rhea" id="RHEA-COMP:13536"/>
        <dbReference type="ChEBI" id="CHEBI:15378"/>
        <dbReference type="ChEBI" id="CHEBI:57783"/>
        <dbReference type="ChEBI" id="CHEBI:58349"/>
        <dbReference type="ChEBI" id="CHEBI:65315"/>
        <dbReference type="ChEBI" id="CHEBI:74443"/>
    </reaction>
</comment>
<evidence type="ECO:0000256" key="9">
    <source>
        <dbReference type="HAMAP-Rule" id="MF_02041"/>
    </source>
</evidence>